<name>A0A814ETS7_9BILA</name>
<sequence length="75" mass="8707">MKRIAAMLIINRKKKGKFGVAQQNISSYDEDENVKEDLNDQDTDEKPEIMEIKKMLNITFLQAVQASLFNYLNNL</sequence>
<protein>
    <submittedName>
        <fullName evidence="1">Uncharacterized protein</fullName>
    </submittedName>
</protein>
<accession>A0A814ETS7</accession>
<organism evidence="1 2">
    <name type="scientific">Brachionus calyciflorus</name>
    <dbReference type="NCBI Taxonomy" id="104777"/>
    <lineage>
        <taxon>Eukaryota</taxon>
        <taxon>Metazoa</taxon>
        <taxon>Spiralia</taxon>
        <taxon>Gnathifera</taxon>
        <taxon>Rotifera</taxon>
        <taxon>Eurotatoria</taxon>
        <taxon>Monogononta</taxon>
        <taxon>Pseudotrocha</taxon>
        <taxon>Ploima</taxon>
        <taxon>Brachionidae</taxon>
        <taxon>Brachionus</taxon>
    </lineage>
</organism>
<evidence type="ECO:0000313" key="2">
    <source>
        <dbReference type="Proteomes" id="UP000663879"/>
    </source>
</evidence>
<comment type="caution">
    <text evidence="1">The sequence shown here is derived from an EMBL/GenBank/DDBJ whole genome shotgun (WGS) entry which is preliminary data.</text>
</comment>
<dbReference type="Proteomes" id="UP000663879">
    <property type="component" value="Unassembled WGS sequence"/>
</dbReference>
<reference evidence="1" key="1">
    <citation type="submission" date="2021-02" db="EMBL/GenBank/DDBJ databases">
        <authorList>
            <person name="Nowell W R."/>
        </authorList>
    </citation>
    <scope>NUCLEOTIDE SEQUENCE</scope>
    <source>
        <strain evidence="1">Ploen Becks lab</strain>
    </source>
</reference>
<keyword evidence="2" id="KW-1185">Reference proteome</keyword>
<evidence type="ECO:0000313" key="1">
    <source>
        <dbReference type="EMBL" id="CAF0973827.1"/>
    </source>
</evidence>
<dbReference type="AlphaFoldDB" id="A0A814ETS7"/>
<dbReference type="EMBL" id="CAJNOC010003235">
    <property type="protein sequence ID" value="CAF0973827.1"/>
    <property type="molecule type" value="Genomic_DNA"/>
</dbReference>
<proteinExistence type="predicted"/>
<gene>
    <name evidence="1" type="ORF">OXX778_LOCUS15060</name>
</gene>